<feature type="transmembrane region" description="Helical" evidence="1">
    <location>
        <begin position="421"/>
        <end position="440"/>
    </location>
</feature>
<feature type="transmembrane region" description="Helical" evidence="1">
    <location>
        <begin position="21"/>
        <end position="41"/>
    </location>
</feature>
<name>A0AA48LZ31_9ZZZZ</name>
<keyword evidence="1" id="KW-0472">Membrane</keyword>
<protein>
    <submittedName>
        <fullName evidence="2">Uncharacterized protein</fullName>
    </submittedName>
</protein>
<evidence type="ECO:0000313" key="2">
    <source>
        <dbReference type="EMBL" id="CAJ0866825.1"/>
    </source>
</evidence>
<keyword evidence="1" id="KW-1133">Transmembrane helix</keyword>
<feature type="transmembrane region" description="Helical" evidence="1">
    <location>
        <begin position="477"/>
        <end position="496"/>
    </location>
</feature>
<accession>A0AA48LZ31</accession>
<feature type="transmembrane region" description="Helical" evidence="1">
    <location>
        <begin position="47"/>
        <end position="64"/>
    </location>
</feature>
<feature type="transmembrane region" description="Helical" evidence="1">
    <location>
        <begin position="452"/>
        <end position="471"/>
    </location>
</feature>
<dbReference type="EMBL" id="OY288114">
    <property type="protein sequence ID" value="CAJ0866825.1"/>
    <property type="molecule type" value="Genomic_DNA"/>
</dbReference>
<evidence type="ECO:0000256" key="1">
    <source>
        <dbReference type="SAM" id="Phobius"/>
    </source>
</evidence>
<feature type="transmembrane region" description="Helical" evidence="1">
    <location>
        <begin position="310"/>
        <end position="330"/>
    </location>
</feature>
<feature type="transmembrane region" description="Helical" evidence="1">
    <location>
        <begin position="69"/>
        <end position="90"/>
    </location>
</feature>
<feature type="transmembrane region" description="Helical" evidence="1">
    <location>
        <begin position="342"/>
        <end position="360"/>
    </location>
</feature>
<feature type="transmembrane region" description="Helical" evidence="1">
    <location>
        <begin position="159"/>
        <end position="178"/>
    </location>
</feature>
<feature type="transmembrane region" description="Helical" evidence="1">
    <location>
        <begin position="190"/>
        <end position="214"/>
    </location>
</feature>
<dbReference type="AlphaFoldDB" id="A0AA48LZ31"/>
<sequence length="527" mass="56888">MNDARLSAGRWQGRAAATEGLADLAVGLVLAFLVTAAPVLLHLIGQPLAILFCLVAAVVIVLGFEEHVLVVVLTANIFQNIVVSIVSPQFSDFSEIEPLKSYNFITTISIWATVCVQFLRDRNSFSPFVRRVLLASIALLAVAGVYFVAGLAINSRNAIIYMRNIGLPVLLFQLFLVIGARRRISLPSIIAALLAIIMFCGYMELFFTDAWLTITNGWTYNSLNAAKRLVDMQEIQSNAREGRVITSPLDYSTSKFLNIGLPGAFDFMVTRLQGPIFHPISFGYLLAIMAAFSIVDGVALIGWLTVPLVLATSAKGPLLLLFGSLGVCWLARRSGARRTVPLLLIALAANVTFVFLSGRANGDYHVLGLLGGLNGFLQLPIGHTLGDGGNLSVPNFNEIDWTKFQQDGAANLAVESAVGVLFFQLGIMATVVLAFYFWIARIAWRLFDATRAPALAFSGGAMLILLANGVFQEEAYFSPLSLGLLMALIGLILGSVDREIVARLGNRLAKQAGERAPGSLDVRNALP</sequence>
<gene>
    <name evidence="2" type="ORF">AMST5_01896</name>
</gene>
<organism evidence="2">
    <name type="scientific">freshwater sediment metagenome</name>
    <dbReference type="NCBI Taxonomy" id="556182"/>
    <lineage>
        <taxon>unclassified sequences</taxon>
        <taxon>metagenomes</taxon>
        <taxon>ecological metagenomes</taxon>
    </lineage>
</organism>
<feature type="transmembrane region" description="Helical" evidence="1">
    <location>
        <begin position="284"/>
        <end position="304"/>
    </location>
</feature>
<feature type="transmembrane region" description="Helical" evidence="1">
    <location>
        <begin position="132"/>
        <end position="153"/>
    </location>
</feature>
<reference evidence="2" key="1">
    <citation type="submission" date="2023-07" db="EMBL/GenBank/DDBJ databases">
        <authorList>
            <person name="Pelsma A.J. K."/>
        </authorList>
    </citation>
    <scope>NUCLEOTIDE SEQUENCE</scope>
</reference>
<proteinExistence type="predicted"/>
<keyword evidence="1" id="KW-0812">Transmembrane</keyword>
<feature type="transmembrane region" description="Helical" evidence="1">
    <location>
        <begin position="102"/>
        <end position="120"/>
    </location>
</feature>